<dbReference type="AlphaFoldDB" id="K9VND2"/>
<evidence type="ECO:0008006" key="3">
    <source>
        <dbReference type="Google" id="ProtNLM"/>
    </source>
</evidence>
<name>K9VND2_9CYAN</name>
<dbReference type="KEGG" id="oni:Osc7112_5355"/>
<protein>
    <recommendedName>
        <fullName evidence="3">Sigma-70 family RNA polymerase sigma factor</fullName>
    </recommendedName>
</protein>
<evidence type="ECO:0000313" key="2">
    <source>
        <dbReference type="Proteomes" id="UP000010478"/>
    </source>
</evidence>
<gene>
    <name evidence="1" type="ORF">Osc7112_5355</name>
</gene>
<dbReference type="EMBL" id="CP003614">
    <property type="protein sequence ID" value="AFZ09593.1"/>
    <property type="molecule type" value="Genomic_DNA"/>
</dbReference>
<dbReference type="STRING" id="179408.Osc7112_5355"/>
<reference evidence="1 2" key="1">
    <citation type="submission" date="2012-05" db="EMBL/GenBank/DDBJ databases">
        <title>Finished chromosome of genome of Oscillatoria sp. PCC 7112.</title>
        <authorList>
            <consortium name="US DOE Joint Genome Institute"/>
            <person name="Gugger M."/>
            <person name="Coursin T."/>
            <person name="Rippka R."/>
            <person name="Tandeau De Marsac N."/>
            <person name="Huntemann M."/>
            <person name="Wei C.-L."/>
            <person name="Han J."/>
            <person name="Detter J.C."/>
            <person name="Han C."/>
            <person name="Tapia R."/>
            <person name="Davenport K."/>
            <person name="Daligault H."/>
            <person name="Erkkila T."/>
            <person name="Gu W."/>
            <person name="Munk A.C.C."/>
            <person name="Teshima H."/>
            <person name="Xu Y."/>
            <person name="Chain P."/>
            <person name="Chen A."/>
            <person name="Krypides N."/>
            <person name="Mavromatis K."/>
            <person name="Markowitz V."/>
            <person name="Szeto E."/>
            <person name="Ivanova N."/>
            <person name="Mikhailova N."/>
            <person name="Ovchinnikova G."/>
            <person name="Pagani I."/>
            <person name="Pati A."/>
            <person name="Goodwin L."/>
            <person name="Peters L."/>
            <person name="Pitluck S."/>
            <person name="Woyke T."/>
            <person name="Kerfeld C."/>
        </authorList>
    </citation>
    <scope>NUCLEOTIDE SEQUENCE [LARGE SCALE GENOMIC DNA]</scope>
    <source>
        <strain evidence="1 2">PCC 7112</strain>
    </source>
</reference>
<organism evidence="1 2">
    <name type="scientific">Phormidium nigroviride PCC 7112</name>
    <dbReference type="NCBI Taxonomy" id="179408"/>
    <lineage>
        <taxon>Bacteria</taxon>
        <taxon>Bacillati</taxon>
        <taxon>Cyanobacteriota</taxon>
        <taxon>Cyanophyceae</taxon>
        <taxon>Oscillatoriophycideae</taxon>
        <taxon>Oscillatoriales</taxon>
        <taxon>Oscillatoriaceae</taxon>
        <taxon>Phormidium</taxon>
    </lineage>
</organism>
<sequence length="232" mass="27087">MDQLLRQLIEEVCEYPPNSSQRRKAMNRLLAELQQLPGLLRSPHPDYLDALNKTWVWVNKSICSNFKLSDPNVSRRLRQWINSYLEWRIKDLKLPSQPPTYSLDAPIGSSDTETALLDLLSETSFYTPTRSGLDGYITLLEQENYQNIIQQLEQYVQEDPDGKFRSCHPKNYPECNCQVLTLKVLFKTTPDKFTAIAKEFNINYQTLKSHWERNCRPLLQAIALELGYTRED</sequence>
<dbReference type="HOGENOM" id="CLU_077415_0_0_3"/>
<dbReference type="Proteomes" id="UP000010478">
    <property type="component" value="Chromosome"/>
</dbReference>
<accession>K9VND2</accession>
<evidence type="ECO:0000313" key="1">
    <source>
        <dbReference type="EMBL" id="AFZ09593.1"/>
    </source>
</evidence>
<proteinExistence type="predicted"/>
<keyword evidence="2" id="KW-1185">Reference proteome</keyword>
<dbReference type="eggNOG" id="ENOG50312QD">
    <property type="taxonomic scope" value="Bacteria"/>
</dbReference>